<dbReference type="SUPFAM" id="SSF52266">
    <property type="entry name" value="SGNH hydrolase"/>
    <property type="match status" value="1"/>
</dbReference>
<evidence type="ECO:0000256" key="3">
    <source>
        <dbReference type="ARBA" id="ARBA00022963"/>
    </source>
</evidence>
<gene>
    <name evidence="5" type="ORF">URODEC1_LOCUS47718</name>
</gene>
<proteinExistence type="inferred from homology"/>
<keyword evidence="3" id="KW-0443">Lipid metabolism</keyword>
<keyword evidence="6" id="KW-1185">Reference proteome</keyword>
<evidence type="ECO:0000256" key="1">
    <source>
        <dbReference type="ARBA" id="ARBA00008668"/>
    </source>
</evidence>
<feature type="chain" id="PRO_5044849386" description="GDSL esterase/lipase" evidence="4">
    <location>
        <begin position="29"/>
        <end position="377"/>
    </location>
</feature>
<protein>
    <recommendedName>
        <fullName evidence="7">GDSL esterase/lipase</fullName>
    </recommendedName>
</protein>
<dbReference type="InterPro" id="IPR036514">
    <property type="entry name" value="SGNH_hydro_sf"/>
</dbReference>
<name>A0ABC8ZR16_9POAL</name>
<dbReference type="Pfam" id="PF00657">
    <property type="entry name" value="Lipase_GDSL"/>
    <property type="match status" value="1"/>
</dbReference>
<keyword evidence="3" id="KW-0442">Lipid degradation</keyword>
<dbReference type="AlphaFoldDB" id="A0ABC8ZR16"/>
<evidence type="ECO:0000256" key="2">
    <source>
        <dbReference type="ARBA" id="ARBA00022801"/>
    </source>
</evidence>
<feature type="signal peptide" evidence="4">
    <location>
        <begin position="1"/>
        <end position="28"/>
    </location>
</feature>
<dbReference type="InterPro" id="IPR035669">
    <property type="entry name" value="SGNH_plant_lipase-like"/>
</dbReference>
<dbReference type="CDD" id="cd01837">
    <property type="entry name" value="SGNH_plant_lipase_like"/>
    <property type="match status" value="1"/>
</dbReference>
<keyword evidence="4" id="KW-0732">Signal</keyword>
<evidence type="ECO:0000256" key="4">
    <source>
        <dbReference type="SAM" id="SignalP"/>
    </source>
</evidence>
<evidence type="ECO:0008006" key="7">
    <source>
        <dbReference type="Google" id="ProtNLM"/>
    </source>
</evidence>
<organism evidence="5 6">
    <name type="scientific">Urochloa decumbens</name>
    <dbReference type="NCBI Taxonomy" id="240449"/>
    <lineage>
        <taxon>Eukaryota</taxon>
        <taxon>Viridiplantae</taxon>
        <taxon>Streptophyta</taxon>
        <taxon>Embryophyta</taxon>
        <taxon>Tracheophyta</taxon>
        <taxon>Spermatophyta</taxon>
        <taxon>Magnoliopsida</taxon>
        <taxon>Liliopsida</taxon>
        <taxon>Poales</taxon>
        <taxon>Poaceae</taxon>
        <taxon>PACMAD clade</taxon>
        <taxon>Panicoideae</taxon>
        <taxon>Panicodae</taxon>
        <taxon>Paniceae</taxon>
        <taxon>Melinidinae</taxon>
        <taxon>Urochloa</taxon>
    </lineage>
</organism>
<dbReference type="GO" id="GO:0016042">
    <property type="term" value="P:lipid catabolic process"/>
    <property type="evidence" value="ECO:0007669"/>
    <property type="project" value="UniProtKB-KW"/>
</dbReference>
<dbReference type="PANTHER" id="PTHR45648">
    <property type="entry name" value="GDSL LIPASE/ACYLHYDROLASE FAMILY PROTEIN (AFU_ORTHOLOGUE AFUA_4G14700)"/>
    <property type="match status" value="1"/>
</dbReference>
<evidence type="ECO:0000313" key="6">
    <source>
        <dbReference type="Proteomes" id="UP001497457"/>
    </source>
</evidence>
<dbReference type="Proteomes" id="UP001497457">
    <property type="component" value="Chromosome 2b"/>
</dbReference>
<evidence type="ECO:0000313" key="5">
    <source>
        <dbReference type="EMBL" id="CAL4966318.1"/>
    </source>
</evidence>
<sequence length="377" mass="39320">MIMSYRLAMEGFVLCLVISMEILGTAAAGVLQPRPMYVFGDSTLDVGNNNFLTGTNVPRANMPSYGVDFPGFPTGRFSNGRNTADFIAKKIGFASSPPPYLLLASSSSLVAPTALTIGMSYASGGAGILDSTNAGNNIPLLKQVQYFNATKSKMVAAAGSGSSVSAQQLAKSLVLVGIGGNDLSVFANAEQAQNKSAADLQSDTAAFYGSLISNYSAAIRDLYMLGARKFAIISVGLAGCLPVARVLDAAGACSGRRNQLAAGFNDALRSLLASLAARLPGLTYSVADSLGLMVDTFADPEASGFTDIADACCGGGRLGAEEGCSPNATLCANRDQYYFWDAVHPTQRAAFLRAQAFYDGPAKYTTPISFKQLLWST</sequence>
<keyword evidence="2" id="KW-0378">Hydrolase</keyword>
<comment type="similarity">
    <text evidence="1">Belongs to the 'GDSL' lipolytic enzyme family.</text>
</comment>
<dbReference type="InterPro" id="IPR001087">
    <property type="entry name" value="GDSL"/>
</dbReference>
<dbReference type="InterPro" id="IPR051058">
    <property type="entry name" value="GDSL_Est/Lipase"/>
</dbReference>
<dbReference type="PANTHER" id="PTHR45648:SF66">
    <property type="entry name" value="GDSL ESTERASE_LIPASE"/>
    <property type="match status" value="1"/>
</dbReference>
<accession>A0ABC8ZR16</accession>
<dbReference type="Gene3D" id="3.40.50.1110">
    <property type="entry name" value="SGNH hydrolase"/>
    <property type="match status" value="1"/>
</dbReference>
<dbReference type="EMBL" id="OZ075112">
    <property type="protein sequence ID" value="CAL4966318.1"/>
    <property type="molecule type" value="Genomic_DNA"/>
</dbReference>
<dbReference type="GO" id="GO:0016787">
    <property type="term" value="F:hydrolase activity"/>
    <property type="evidence" value="ECO:0007669"/>
    <property type="project" value="UniProtKB-KW"/>
</dbReference>
<reference evidence="5" key="1">
    <citation type="submission" date="2024-10" db="EMBL/GenBank/DDBJ databases">
        <authorList>
            <person name="Ryan C."/>
        </authorList>
    </citation>
    <scope>NUCLEOTIDE SEQUENCE [LARGE SCALE GENOMIC DNA]</scope>
</reference>